<evidence type="ECO:0000313" key="2">
    <source>
        <dbReference type="WBParaSite" id="PS1159_v2.g1739.t1"/>
    </source>
</evidence>
<dbReference type="WBParaSite" id="PS1159_v2.g1739.t1">
    <property type="protein sequence ID" value="PS1159_v2.g1739.t1"/>
    <property type="gene ID" value="PS1159_v2.g1739"/>
</dbReference>
<organism evidence="1 2">
    <name type="scientific">Panagrolaimus sp. PS1159</name>
    <dbReference type="NCBI Taxonomy" id="55785"/>
    <lineage>
        <taxon>Eukaryota</taxon>
        <taxon>Metazoa</taxon>
        <taxon>Ecdysozoa</taxon>
        <taxon>Nematoda</taxon>
        <taxon>Chromadorea</taxon>
        <taxon>Rhabditida</taxon>
        <taxon>Tylenchina</taxon>
        <taxon>Panagrolaimomorpha</taxon>
        <taxon>Panagrolaimoidea</taxon>
        <taxon>Panagrolaimidae</taxon>
        <taxon>Panagrolaimus</taxon>
    </lineage>
</organism>
<sequence length="146" mass="16647">NVVHRDIKPENCLIGADGELKLADFGWSVHAPRNRRQTMCGTPDYLPPEMISGGVHGKEVDYWAIGVFCYELLTGGPPFESRETNERYNKIKSLSYRFPSHCLIIEPSKRLPAHQVLDSPWIKEHVFPNARSSRTQRKTTRKTAAK</sequence>
<name>A0AC35FGW8_9BILA</name>
<reference evidence="2" key="1">
    <citation type="submission" date="2022-11" db="UniProtKB">
        <authorList>
            <consortium name="WormBaseParasite"/>
        </authorList>
    </citation>
    <scope>IDENTIFICATION</scope>
</reference>
<proteinExistence type="predicted"/>
<protein>
    <submittedName>
        <fullName evidence="2">Aurora kinase</fullName>
    </submittedName>
</protein>
<accession>A0AC35FGW8</accession>
<dbReference type="Proteomes" id="UP000887580">
    <property type="component" value="Unplaced"/>
</dbReference>
<evidence type="ECO:0000313" key="1">
    <source>
        <dbReference type="Proteomes" id="UP000887580"/>
    </source>
</evidence>